<reference evidence="2" key="1">
    <citation type="submission" date="2021-12" db="EMBL/GenBank/DDBJ databases">
        <authorList>
            <person name="King R."/>
        </authorList>
    </citation>
    <scope>NUCLEOTIDE SEQUENCE</scope>
</reference>
<feature type="compositionally biased region" description="Basic residues" evidence="1">
    <location>
        <begin position="891"/>
        <end position="913"/>
    </location>
</feature>
<dbReference type="Proteomes" id="UP001153714">
    <property type="component" value="Chromosome 22"/>
</dbReference>
<keyword evidence="3" id="KW-1185">Reference proteome</keyword>
<reference evidence="2" key="2">
    <citation type="submission" date="2022-10" db="EMBL/GenBank/DDBJ databases">
        <authorList>
            <consortium name="ENA_rothamsted_submissions"/>
            <consortium name="culmorum"/>
            <person name="King R."/>
        </authorList>
    </citation>
    <scope>NUCLEOTIDE SEQUENCE</scope>
</reference>
<evidence type="ECO:0000313" key="3">
    <source>
        <dbReference type="Proteomes" id="UP001153714"/>
    </source>
</evidence>
<feature type="region of interest" description="Disordered" evidence="1">
    <location>
        <begin position="499"/>
        <end position="530"/>
    </location>
</feature>
<dbReference type="AlphaFoldDB" id="A0A9N9WH44"/>
<organism evidence="2 3">
    <name type="scientific">Diatraea saccharalis</name>
    <name type="common">sugarcane borer</name>
    <dbReference type="NCBI Taxonomy" id="40085"/>
    <lineage>
        <taxon>Eukaryota</taxon>
        <taxon>Metazoa</taxon>
        <taxon>Ecdysozoa</taxon>
        <taxon>Arthropoda</taxon>
        <taxon>Hexapoda</taxon>
        <taxon>Insecta</taxon>
        <taxon>Pterygota</taxon>
        <taxon>Neoptera</taxon>
        <taxon>Endopterygota</taxon>
        <taxon>Lepidoptera</taxon>
        <taxon>Glossata</taxon>
        <taxon>Ditrysia</taxon>
        <taxon>Pyraloidea</taxon>
        <taxon>Crambidae</taxon>
        <taxon>Crambinae</taxon>
        <taxon>Diatraea</taxon>
    </lineage>
</organism>
<feature type="region of interest" description="Disordered" evidence="1">
    <location>
        <begin position="594"/>
        <end position="614"/>
    </location>
</feature>
<gene>
    <name evidence="2" type="ORF">DIATSA_LOCUS8244</name>
</gene>
<evidence type="ECO:0000256" key="1">
    <source>
        <dbReference type="SAM" id="MobiDB-lite"/>
    </source>
</evidence>
<dbReference type="OrthoDB" id="6930132at2759"/>
<accession>A0A9N9WH44</accession>
<proteinExistence type="predicted"/>
<dbReference type="EMBL" id="OU893353">
    <property type="protein sequence ID" value="CAG9790579.1"/>
    <property type="molecule type" value="Genomic_DNA"/>
</dbReference>
<feature type="region of interest" description="Disordered" evidence="1">
    <location>
        <begin position="891"/>
        <end position="914"/>
    </location>
</feature>
<protein>
    <submittedName>
        <fullName evidence="2">Uncharacterized protein</fullName>
    </submittedName>
</protein>
<evidence type="ECO:0000313" key="2">
    <source>
        <dbReference type="EMBL" id="CAG9790579.1"/>
    </source>
</evidence>
<sequence length="1165" mass="133953">MSFGIVIGNESAIDITENAIETTEKNTSVSTTEDYHKNEIYFTTKLYTNPVKKIFQEIALRNKKLHINNSLIADAGPSLYDYPEVWWTIKTTEPVRIANIFHRNPGEINVVTKAGDKEFKLKMRKEETLKPKIVKPKHKLIKRKKKKKLAQRNGTNKFFKIRRKKKRVTLTTGATAKTVKGDTYMFIINRDDNKGDLSVEANATNILVDIRKKNSSKTIHASVKSAFLINKNDDLGNYDYIIHAVRKKNATSNSESDGYDYYYGNVDDNKEKTIVKVLKPDETGKGLEMLKKGGSILIRPENTGELEKVLKKGVINQMTTKTMTTNVNGIPQQGRFPQPYGPNYPRNANPNMNSFMRNPNFMRNPMNIYGNNANQNFNRNPLQNRNIAGNFQNGNNFARPQYNPNMNNFNRNPNQNFNYNRNQFNRNINHDGYPPYQNFNGIPNAGFNMNQNFDRRRPYNQNFAPQRYNPNANFDPFNKNANYIYKDPGPNQVYASPPISQPNANNNPTFEGDQQRNIGREDNVTRETTTTPATVTEAPIATPDAVSEATIATPDVDNETTFTTTTEETPDPQIDPDAYLPTIAGTGLFEGMGLPGGGAPVTTSTTTTTRRTRGRRTSVITTTILTRPYLMTSVVTMKGGRGPMTISTPPNFEPPTDYIDTMFNEEDGMALFKAVEKIYNFPNVPFGVEKVLRDLSEAIFHPLIRYHGRAKEKVLLDSLNQLIENHMTAAPVQRRHQNYRTKVIKFRSKLKSDVTDLKYINAVANEYNNAKRTANIEPKLFEVIKNNLNKSETKSIDTAKIINLTQKMEKKLRYEIKDDKLTTKNLKISKIQNNNEADNVIVKTTTPMKAAVNMTNTEKHKNKKSHHKKVSINKLLRLKMKHPKMYKKYFKRKKKRTQNKRQRKQKKSHRTQSKYRLSTAEKLLLKYKIIEHEYQKLLKHYSANKKLQKHKIFNKIYNHRKSNDEQSPLSHAKNIAVSRKTMKPKSNKDVSKQKFGRIQKWRPIQVESTDQTTSYLNAKKFTPEDHVLLNKFHNFNKVLTRKSLNGNYNPPIEHSSYSSEGSILKDNIDHAMKHDNFNVIKESRNKINQLSSFSSEEVILKSKIYKILLSNDDSKSSSEELDASYKKRLKDGVRRYLLSRRNFRAIDAMSSYSDDEQLIKKKLNI</sequence>
<name>A0A9N9WH44_9NEOP</name>